<dbReference type="PANTHER" id="PTHR16128">
    <property type="entry name" value="FAD/NAD(P)-BINDING OXIDOREDUCTASE FAMILY PROTEIN"/>
    <property type="match status" value="1"/>
</dbReference>
<dbReference type="EMBL" id="VMKP01000004">
    <property type="protein sequence ID" value="TVO63817.1"/>
    <property type="molecule type" value="Genomic_DNA"/>
</dbReference>
<dbReference type="Proteomes" id="UP000316688">
    <property type="component" value="Unassembled WGS sequence"/>
</dbReference>
<comment type="caution">
    <text evidence="1">The sequence shown here is derived from an EMBL/GenBank/DDBJ whole genome shotgun (WGS) entry which is preliminary data.</text>
</comment>
<dbReference type="SUPFAM" id="SSF51905">
    <property type="entry name" value="FAD/NAD(P)-binding domain"/>
    <property type="match status" value="1"/>
</dbReference>
<gene>
    <name evidence="1" type="ORF">FPL11_09155</name>
</gene>
<sequence length="396" mass="40958">MSSVAIIGNGIAGASVARRLALTRPDAFSPISLYEIGRGPGGRAATRRTRSIPELRINHGAPYADISTRTGRELLASLGDATTAYTGPRCTLDGATGAVAPRRQEPGTALITGRDSEMANIAGDLLRDDENRLLSPVTTHYSSMVRGLSRGRASDDPWVLSDKNGEEIGRADWLIAAGSGIAHPRWSATFGGEPPLVGAASDLGDARLNDALEVVAQQTAAPVLTVLLYCTGDLAAQWQSLAFRDAVVADHAVLSKISIQPCGEARCAVVLHSTGDYAAGNAGVHGSSSSAARVGDASSDTAREAAIIEEMLVALDGIPGLPAASNADYAFGPLLHRWGNAFPQGEPLPQALAVCPDARVAFCGDYVRTAARMGSCESALVSGVEVADAMVGTCSR</sequence>
<proteinExistence type="predicted"/>
<evidence type="ECO:0000313" key="2">
    <source>
        <dbReference type="Proteomes" id="UP000316688"/>
    </source>
</evidence>
<dbReference type="InterPro" id="IPR036188">
    <property type="entry name" value="FAD/NAD-bd_sf"/>
</dbReference>
<keyword evidence="2" id="KW-1185">Reference proteome</keyword>
<dbReference type="AlphaFoldDB" id="A0A557RF95"/>
<dbReference type="PANTHER" id="PTHR16128:SF5">
    <property type="entry name" value="FAD_NAD(P)-BINDING OXIDOREDUCTASE FAMILY PROTEIN"/>
    <property type="match status" value="1"/>
</dbReference>
<evidence type="ECO:0000313" key="1">
    <source>
        <dbReference type="EMBL" id="TVO63817.1"/>
    </source>
</evidence>
<name>A0A557RF95_9GAMM</name>
<dbReference type="Gene3D" id="3.90.660.10">
    <property type="match status" value="1"/>
</dbReference>
<protein>
    <recommendedName>
        <fullName evidence="3">Amine oxidase domain-containing protein</fullName>
    </recommendedName>
</protein>
<reference evidence="1 2" key="1">
    <citation type="submission" date="2019-07" db="EMBL/GenBank/DDBJ databases">
        <title>Reclasification of Spiribacter aquaticus.</title>
        <authorList>
            <person name="Leon M.J."/>
            <person name="Sanchez-Porro C."/>
            <person name="Ventosa A."/>
        </authorList>
    </citation>
    <scope>NUCLEOTIDE SEQUENCE [LARGE SCALE GENOMIC DNA]</scope>
    <source>
        <strain evidence="1 2">SP30</strain>
    </source>
</reference>
<organism evidence="1 2">
    <name type="scientific">Spiribacter aquaticus</name>
    <dbReference type="NCBI Taxonomy" id="1935996"/>
    <lineage>
        <taxon>Bacteria</taxon>
        <taxon>Pseudomonadati</taxon>
        <taxon>Pseudomonadota</taxon>
        <taxon>Gammaproteobacteria</taxon>
        <taxon>Chromatiales</taxon>
        <taxon>Ectothiorhodospiraceae</taxon>
        <taxon>Spiribacter</taxon>
    </lineage>
</organism>
<dbReference type="Pfam" id="PF13450">
    <property type="entry name" value="NAD_binding_8"/>
    <property type="match status" value="1"/>
</dbReference>
<dbReference type="RefSeq" id="WP_144348336.1">
    <property type="nucleotide sequence ID" value="NZ_VMKP01000004.1"/>
</dbReference>
<evidence type="ECO:0008006" key="3">
    <source>
        <dbReference type="Google" id="ProtNLM"/>
    </source>
</evidence>
<accession>A0A557RF95</accession>
<dbReference type="Gene3D" id="3.50.50.60">
    <property type="entry name" value="FAD/NAD(P)-binding domain"/>
    <property type="match status" value="1"/>
</dbReference>